<dbReference type="Gene3D" id="1.25.40.390">
    <property type="match status" value="1"/>
</dbReference>
<dbReference type="InterPro" id="IPR033985">
    <property type="entry name" value="SusD-like_N"/>
</dbReference>
<dbReference type="RefSeq" id="WP_311485201.1">
    <property type="nucleotide sequence ID" value="NZ_JAVRHP010000078.1"/>
</dbReference>
<organism evidence="8 9">
    <name type="scientific">Autumnicola edwardsiae</name>
    <dbReference type="NCBI Taxonomy" id="3075594"/>
    <lineage>
        <taxon>Bacteria</taxon>
        <taxon>Pseudomonadati</taxon>
        <taxon>Bacteroidota</taxon>
        <taxon>Flavobacteriia</taxon>
        <taxon>Flavobacteriales</taxon>
        <taxon>Flavobacteriaceae</taxon>
        <taxon>Autumnicola</taxon>
    </lineage>
</organism>
<dbReference type="InterPro" id="IPR012944">
    <property type="entry name" value="SusD_RagB_dom"/>
</dbReference>
<comment type="caution">
    <text evidence="8">The sequence shown here is derived from an EMBL/GenBank/DDBJ whole genome shotgun (WGS) entry which is preliminary data.</text>
</comment>
<keyword evidence="5" id="KW-0998">Cell outer membrane</keyword>
<protein>
    <submittedName>
        <fullName evidence="8">RagB/SusD family nutrient uptake outer membrane protein</fullName>
    </submittedName>
</protein>
<name>A0ABU3CXL4_9FLAO</name>
<evidence type="ECO:0000256" key="5">
    <source>
        <dbReference type="ARBA" id="ARBA00023237"/>
    </source>
</evidence>
<dbReference type="Pfam" id="PF07980">
    <property type="entry name" value="SusD_RagB"/>
    <property type="match status" value="1"/>
</dbReference>
<accession>A0ABU3CXL4</accession>
<dbReference type="PROSITE" id="PS51257">
    <property type="entry name" value="PROKAR_LIPOPROTEIN"/>
    <property type="match status" value="1"/>
</dbReference>
<evidence type="ECO:0000313" key="8">
    <source>
        <dbReference type="EMBL" id="MDT0651061.1"/>
    </source>
</evidence>
<dbReference type="SUPFAM" id="SSF48452">
    <property type="entry name" value="TPR-like"/>
    <property type="match status" value="1"/>
</dbReference>
<dbReference type="InterPro" id="IPR011990">
    <property type="entry name" value="TPR-like_helical_dom_sf"/>
</dbReference>
<feature type="domain" description="RagB/SusD" evidence="6">
    <location>
        <begin position="265"/>
        <end position="516"/>
    </location>
</feature>
<evidence type="ECO:0000256" key="1">
    <source>
        <dbReference type="ARBA" id="ARBA00004442"/>
    </source>
</evidence>
<evidence type="ECO:0000259" key="7">
    <source>
        <dbReference type="Pfam" id="PF14322"/>
    </source>
</evidence>
<evidence type="ECO:0000313" key="9">
    <source>
        <dbReference type="Proteomes" id="UP001248819"/>
    </source>
</evidence>
<dbReference type="Pfam" id="PF14322">
    <property type="entry name" value="SusD-like_3"/>
    <property type="match status" value="1"/>
</dbReference>
<sequence length="516" mass="58632">MKKIKIITYSIFALSLLSSCDKEFLTLYPEGNLNEGNFFLSTEDFETALVGAYVPLRDVASIAYFMDEIRADNSTYIYNARDRGNASIENIETYLNQADNATTYARYQADYNGISRTNIILDNMEDIAFEMSDEDKNRIIGEAKALRAFYYFDLARNYGGVPLHLNQVTTIEETALPRATLDELYAQILSDLTDAIPLLPDPIFSGSQTGRMNKGSASTALAHVYLRLEEYDNAIPLLRDVTQMDYELLPDFRDIFNPANKGNQEIIFAVQYQSGNTGQESNFIYRFTPITTDTQEILGVSFNNTIGGWNVPAENLINLFEPGDQRFDASIGVIEGTDDDQGYIPSGVESAVGYTPTPGVDYHYFTKKYYYPPYPNLNQNTDQNWPVYRYSEVLLMLAESLNETGASAEALTYLNQVRTRAFGSGNGQITETDQTNLRGIIAEERRLELVFENKRYQDLIRTDRAIPVMTEFGEEQKEKFPFLLPQAYNIEKYKLLYPIPQRELELNPLLVQNPGY</sequence>
<keyword evidence="9" id="KW-1185">Reference proteome</keyword>
<evidence type="ECO:0000256" key="3">
    <source>
        <dbReference type="ARBA" id="ARBA00022729"/>
    </source>
</evidence>
<dbReference type="EMBL" id="JAVRHP010000078">
    <property type="protein sequence ID" value="MDT0651061.1"/>
    <property type="molecule type" value="Genomic_DNA"/>
</dbReference>
<reference evidence="8 9" key="1">
    <citation type="submission" date="2023-09" db="EMBL/GenBank/DDBJ databases">
        <authorList>
            <person name="Rey-Velasco X."/>
        </authorList>
    </citation>
    <scope>NUCLEOTIDE SEQUENCE [LARGE SCALE GENOMIC DNA]</scope>
    <source>
        <strain evidence="8 9">F297</strain>
    </source>
</reference>
<evidence type="ECO:0000256" key="4">
    <source>
        <dbReference type="ARBA" id="ARBA00023136"/>
    </source>
</evidence>
<proteinExistence type="inferred from homology"/>
<keyword evidence="4" id="KW-0472">Membrane</keyword>
<gene>
    <name evidence="8" type="ORF">RM529_12950</name>
</gene>
<dbReference type="CDD" id="cd08977">
    <property type="entry name" value="SusD"/>
    <property type="match status" value="1"/>
</dbReference>
<keyword evidence="3" id="KW-0732">Signal</keyword>
<feature type="domain" description="SusD-like N-terminal" evidence="7">
    <location>
        <begin position="44"/>
        <end position="226"/>
    </location>
</feature>
<dbReference type="Proteomes" id="UP001248819">
    <property type="component" value="Unassembled WGS sequence"/>
</dbReference>
<evidence type="ECO:0000259" key="6">
    <source>
        <dbReference type="Pfam" id="PF07980"/>
    </source>
</evidence>
<evidence type="ECO:0000256" key="2">
    <source>
        <dbReference type="ARBA" id="ARBA00006275"/>
    </source>
</evidence>
<comment type="similarity">
    <text evidence="2">Belongs to the SusD family.</text>
</comment>
<comment type="subcellular location">
    <subcellularLocation>
        <location evidence="1">Cell outer membrane</location>
    </subcellularLocation>
</comment>